<evidence type="ECO:0000313" key="2">
    <source>
        <dbReference type="Proteomes" id="UP000187891"/>
    </source>
</evidence>
<reference evidence="2" key="1">
    <citation type="submission" date="2016-10" db="EMBL/GenBank/DDBJ databases">
        <authorList>
            <person name="Wibberg D."/>
        </authorList>
    </citation>
    <scope>NUCLEOTIDE SEQUENCE [LARGE SCALE GENOMIC DNA]</scope>
</reference>
<name>A0A1R3U5T3_9HYPH</name>
<accession>A0A1R3U5T3</accession>
<dbReference type="EMBL" id="FMUE01000010">
    <property type="protein sequence ID" value="SCX31856.1"/>
    <property type="molecule type" value="Genomic_DNA"/>
</dbReference>
<organism evidence="1 2">
    <name type="scientific">Agrobacterium rosae</name>
    <dbReference type="NCBI Taxonomy" id="1972867"/>
    <lineage>
        <taxon>Bacteria</taxon>
        <taxon>Pseudomonadati</taxon>
        <taxon>Pseudomonadota</taxon>
        <taxon>Alphaproteobacteria</taxon>
        <taxon>Hyphomicrobiales</taxon>
        <taxon>Rhizobiaceae</taxon>
        <taxon>Rhizobium/Agrobacterium group</taxon>
        <taxon>Agrobacterium</taxon>
    </lineage>
</organism>
<dbReference type="RefSeq" id="WP_077121979.1">
    <property type="nucleotide sequence ID" value="NZ_FMUE01000010.1"/>
</dbReference>
<sequence length="379" mass="42741">MPATAFSVRFARELDVDQLAILMTGVRPRQDHDGAEILSTFGDAIRADIQCSSCGKFGAHIVRSARSRLSRAILRQAHFRFVDPNGGDAHHPFCEFHGNDETRSTQDSLLDFGSEKSAETRAIRLLVCKGIEQGIFDQRRIRDMRQWFFDLKSATRFTVSMPLEAICWAHALQRHPHYQRWQFHPSQAEMPAFDWKAAAKKQFTEEHLHLFELVKGGLIPFEDATWRQANELAQKNHGREVFDVTKLQPYYEAAISLCTFVAANGGIDFGKRQPEIYRWKGAPTALLALCALMLFVSDWDMNAAIAAFSKLLSAPEPSDLALGNVIGLNPFHEYGAWRLVIASAEVAARSPDGLDYAARLTATEAALREQHRQWKDNQS</sequence>
<proteinExistence type="predicted"/>
<protein>
    <submittedName>
        <fullName evidence="1">Uncharacterized protein</fullName>
    </submittedName>
</protein>
<dbReference type="Proteomes" id="UP000187891">
    <property type="component" value="Unassembled WGS sequence"/>
</dbReference>
<evidence type="ECO:0000313" key="1">
    <source>
        <dbReference type="EMBL" id="SCX31856.1"/>
    </source>
</evidence>
<dbReference type="AlphaFoldDB" id="A0A1R3U5T3"/>
<gene>
    <name evidence="1" type="ORF">DSM25559_3817</name>
</gene>